<dbReference type="EMBL" id="MECQ01000008">
    <property type="protein sequence ID" value="ODV53229.1"/>
    <property type="molecule type" value="Genomic_DNA"/>
</dbReference>
<dbReference type="CDD" id="cd14686">
    <property type="entry name" value="bZIP"/>
    <property type="match status" value="1"/>
</dbReference>
<dbReference type="Proteomes" id="UP000094784">
    <property type="component" value="Unassembled WGS sequence"/>
</dbReference>
<keyword evidence="1" id="KW-0175">Coiled coil</keyword>
<comment type="caution">
    <text evidence="2">The sequence shown here is derived from an EMBL/GenBank/DDBJ whole genome shotgun (WGS) entry which is preliminary data.</text>
</comment>
<evidence type="ECO:0000313" key="3">
    <source>
        <dbReference type="Proteomes" id="UP000094784"/>
    </source>
</evidence>
<sequence>MAKVYDLGESVLSKELLNKINGKLDETKANYDFRKTSVEITEDDLTPELRLKIQSGGGGTVTDPEGNVIAYDDTALRGRIVTLETGKMDKTEMVNYFRKDETIHEANISPDYKDKVSHQITSVNKAVSDLATSKADTAELVKYRPKSEKISEIDLSKTLYDKILSGGGGSGGGVSLEVVQTMIGDLDTKKVDKSQLNLVRKIADPITMTDVDAALQNALDSAVIAASGMLNKADKSELTLYRKIANPITLTDMDSDLASQLSIALNAANDIESFVVEYLSGAKNEIITDINNAYGQQDQLVFDFQWEITMDYYPGNEGHYTVFWALNVLYQQLKELYGKASITGGTGSVVGRVPILEGKMNTAENNITALQGRMSTAESDIDVLEKTISSEQSGSTALRSRVTKAEGKIKTLEDQVVSLETEVSSLQESVETLKSIIAALHPDIAASL</sequence>
<protein>
    <submittedName>
        <fullName evidence="2">Uncharacterized protein</fullName>
    </submittedName>
</protein>
<evidence type="ECO:0000256" key="1">
    <source>
        <dbReference type="SAM" id="Coils"/>
    </source>
</evidence>
<accession>A0A1E4QYH7</accession>
<dbReference type="AlphaFoldDB" id="A0A1E4QYH7"/>
<dbReference type="SUPFAM" id="SSF57997">
    <property type="entry name" value="Tropomyosin"/>
    <property type="match status" value="1"/>
</dbReference>
<organism evidence="2 3">
    <name type="scientific">Lysinibacillus fusiformis</name>
    <dbReference type="NCBI Taxonomy" id="28031"/>
    <lineage>
        <taxon>Bacteria</taxon>
        <taxon>Bacillati</taxon>
        <taxon>Bacillota</taxon>
        <taxon>Bacilli</taxon>
        <taxon>Bacillales</taxon>
        <taxon>Bacillaceae</taxon>
        <taxon>Lysinibacillus</taxon>
    </lineage>
</organism>
<dbReference type="Gene3D" id="1.20.5.170">
    <property type="match status" value="1"/>
</dbReference>
<name>A0A1E4QYH7_9BACI</name>
<dbReference type="RefSeq" id="WP_069483473.1">
    <property type="nucleotide sequence ID" value="NZ_JBGOGZ010000009.1"/>
</dbReference>
<feature type="coiled-coil region" evidence="1">
    <location>
        <begin position="360"/>
        <end position="436"/>
    </location>
</feature>
<evidence type="ECO:0000313" key="2">
    <source>
        <dbReference type="EMBL" id="ODV53229.1"/>
    </source>
</evidence>
<gene>
    <name evidence="2" type="ORF">BG258_23285</name>
</gene>
<reference evidence="2 3" key="1">
    <citation type="submission" date="2016-09" db="EMBL/GenBank/DDBJ databases">
        <title>Draft genome sequence of the soil isolate, Lysinibacillus fusiformis M5, a potential hypoxanthine producer.</title>
        <authorList>
            <person name="Gallegos-Monterrosa R."/>
            <person name="Maroti G."/>
            <person name="Balint B."/>
            <person name="Kovacs A.T."/>
        </authorList>
    </citation>
    <scope>NUCLEOTIDE SEQUENCE [LARGE SCALE GENOMIC DNA]</scope>
    <source>
        <strain evidence="2 3">M5</strain>
    </source>
</reference>
<dbReference type="Gene3D" id="1.20.5.340">
    <property type="match status" value="1"/>
</dbReference>
<proteinExistence type="predicted"/>